<evidence type="ECO:0000256" key="4">
    <source>
        <dbReference type="ARBA" id="ARBA00023284"/>
    </source>
</evidence>
<dbReference type="GO" id="GO:0016209">
    <property type="term" value="F:antioxidant activity"/>
    <property type="evidence" value="ECO:0007669"/>
    <property type="project" value="InterPro"/>
</dbReference>
<dbReference type="PROSITE" id="PS51352">
    <property type="entry name" value="THIOREDOXIN_2"/>
    <property type="match status" value="1"/>
</dbReference>
<keyword evidence="6" id="KW-0413">Isomerase</keyword>
<organism evidence="6 7">
    <name type="scientific">Parapedobacter luteus</name>
    <dbReference type="NCBI Taxonomy" id="623280"/>
    <lineage>
        <taxon>Bacteria</taxon>
        <taxon>Pseudomonadati</taxon>
        <taxon>Bacteroidota</taxon>
        <taxon>Sphingobacteriia</taxon>
        <taxon>Sphingobacteriales</taxon>
        <taxon>Sphingobacteriaceae</taxon>
        <taxon>Parapedobacter</taxon>
    </lineage>
</organism>
<evidence type="ECO:0000259" key="5">
    <source>
        <dbReference type="PROSITE" id="PS51352"/>
    </source>
</evidence>
<accession>A0A1T4ZV94</accession>
<sequence>MLAFSQESLTFSVSGNIKGGRGEKVVLLDMEALNRGEPHARWETVIDNNENFSIHDKLKYAGRFDISVKGKKMGVNFYLDTVPVKLQGKVGESLRQSFEVSSEQNTLYLMYRKETSDIFEKYQNIQYEEYAKIMGIDASTIAEMDKKNRDNLIDSLYPGTRARVLRKANDYLYKARETQYSNYVRDYPGAFIILDAVAGLLDKKRRSYPDKNEEVLNSQFLLSALEKLPDIVKLNPRFSYVKNQVRAIDSASPQVGTILPKFSLENEKTEIISLSEIVSNNKYTLVDFWASWCGPCIEESKKIEEFYPRYKHRKFEVFAVTIDQNKKAWLNALENLAYPWPQGYGYDDPTIASFKIYTIPANFLLNHEGEVVKINLSHSELEAFLKTHL</sequence>
<dbReference type="PANTHER" id="PTHR42852">
    <property type="entry name" value="THIOL:DISULFIDE INTERCHANGE PROTEIN DSBE"/>
    <property type="match status" value="1"/>
</dbReference>
<keyword evidence="4" id="KW-0676">Redox-active center</keyword>
<dbReference type="STRING" id="623280.SAMN05660226_00131"/>
<dbReference type="Pfam" id="PF00578">
    <property type="entry name" value="AhpC-TSA"/>
    <property type="match status" value="1"/>
</dbReference>
<dbReference type="GO" id="GO:0016853">
    <property type="term" value="F:isomerase activity"/>
    <property type="evidence" value="ECO:0007669"/>
    <property type="project" value="UniProtKB-KW"/>
</dbReference>
<protein>
    <submittedName>
        <fullName evidence="6">Thiol-disulfide isomerase or thioredoxin</fullName>
    </submittedName>
</protein>
<dbReference type="SUPFAM" id="SSF52833">
    <property type="entry name" value="Thioredoxin-like"/>
    <property type="match status" value="1"/>
</dbReference>
<proteinExistence type="predicted"/>
<evidence type="ECO:0000256" key="3">
    <source>
        <dbReference type="ARBA" id="ARBA00023157"/>
    </source>
</evidence>
<reference evidence="6 7" key="1">
    <citation type="submission" date="2017-02" db="EMBL/GenBank/DDBJ databases">
        <authorList>
            <person name="Peterson S.W."/>
        </authorList>
    </citation>
    <scope>NUCLEOTIDE SEQUENCE [LARGE SCALE GENOMIC DNA]</scope>
    <source>
        <strain evidence="6 7">DSM 22899</strain>
    </source>
</reference>
<dbReference type="InterPro" id="IPR000866">
    <property type="entry name" value="AhpC/TSA"/>
</dbReference>
<evidence type="ECO:0000313" key="7">
    <source>
        <dbReference type="Proteomes" id="UP000190541"/>
    </source>
</evidence>
<dbReference type="InterPro" id="IPR013766">
    <property type="entry name" value="Thioredoxin_domain"/>
</dbReference>
<dbReference type="InterPro" id="IPR036249">
    <property type="entry name" value="Thioredoxin-like_sf"/>
</dbReference>
<gene>
    <name evidence="6" type="ORF">SAMN05660226_00131</name>
</gene>
<keyword evidence="3" id="KW-1015">Disulfide bond</keyword>
<feature type="domain" description="Thioredoxin" evidence="5">
    <location>
        <begin position="253"/>
        <end position="389"/>
    </location>
</feature>
<keyword evidence="7" id="KW-1185">Reference proteome</keyword>
<evidence type="ECO:0000256" key="2">
    <source>
        <dbReference type="ARBA" id="ARBA00022748"/>
    </source>
</evidence>
<comment type="subcellular location">
    <subcellularLocation>
        <location evidence="1">Cell envelope</location>
    </subcellularLocation>
</comment>
<evidence type="ECO:0000313" key="6">
    <source>
        <dbReference type="EMBL" id="SKB26517.1"/>
    </source>
</evidence>
<dbReference type="Proteomes" id="UP000190541">
    <property type="component" value="Unassembled WGS sequence"/>
</dbReference>
<evidence type="ECO:0000256" key="1">
    <source>
        <dbReference type="ARBA" id="ARBA00004196"/>
    </source>
</evidence>
<dbReference type="Gene3D" id="3.40.30.10">
    <property type="entry name" value="Glutaredoxin"/>
    <property type="match status" value="1"/>
</dbReference>
<dbReference type="PANTHER" id="PTHR42852:SF6">
    <property type="entry name" value="THIOL:DISULFIDE INTERCHANGE PROTEIN DSBE"/>
    <property type="match status" value="1"/>
</dbReference>
<dbReference type="EMBL" id="FUYS01000001">
    <property type="protein sequence ID" value="SKB26517.1"/>
    <property type="molecule type" value="Genomic_DNA"/>
</dbReference>
<dbReference type="GO" id="GO:0017004">
    <property type="term" value="P:cytochrome complex assembly"/>
    <property type="evidence" value="ECO:0007669"/>
    <property type="project" value="UniProtKB-KW"/>
</dbReference>
<dbReference type="InterPro" id="IPR050553">
    <property type="entry name" value="Thioredoxin_ResA/DsbE_sf"/>
</dbReference>
<name>A0A1T4ZV94_9SPHI</name>
<dbReference type="GO" id="GO:0030313">
    <property type="term" value="C:cell envelope"/>
    <property type="evidence" value="ECO:0007669"/>
    <property type="project" value="UniProtKB-SubCell"/>
</dbReference>
<keyword evidence="2" id="KW-0201">Cytochrome c-type biogenesis</keyword>
<dbReference type="CDD" id="cd02966">
    <property type="entry name" value="TlpA_like_family"/>
    <property type="match status" value="1"/>
</dbReference>
<dbReference type="GO" id="GO:0016491">
    <property type="term" value="F:oxidoreductase activity"/>
    <property type="evidence" value="ECO:0007669"/>
    <property type="project" value="InterPro"/>
</dbReference>
<dbReference type="AlphaFoldDB" id="A0A1T4ZV94"/>